<evidence type="ECO:0000313" key="2">
    <source>
        <dbReference type="EMBL" id="JAH99515.1"/>
    </source>
</evidence>
<accession>A0A0E9XCE5</accession>
<dbReference type="EMBL" id="GBXM01009062">
    <property type="protein sequence ID" value="JAH99515.1"/>
    <property type="molecule type" value="Transcribed_RNA"/>
</dbReference>
<evidence type="ECO:0000256" key="1">
    <source>
        <dbReference type="SAM" id="Phobius"/>
    </source>
</evidence>
<keyword evidence="1" id="KW-0472">Membrane</keyword>
<sequence>MPGSGLPIPDLLHAFLFLYVSMQAILTTASVGMLLKPFELCWTRNEVCSHRQLLG</sequence>
<reference evidence="2" key="2">
    <citation type="journal article" date="2015" name="Fish Shellfish Immunol.">
        <title>Early steps in the European eel (Anguilla anguilla)-Vibrio vulnificus interaction in the gills: Role of the RtxA13 toxin.</title>
        <authorList>
            <person name="Callol A."/>
            <person name="Pajuelo D."/>
            <person name="Ebbesson L."/>
            <person name="Teles M."/>
            <person name="MacKenzie S."/>
            <person name="Amaro C."/>
        </authorList>
    </citation>
    <scope>NUCLEOTIDE SEQUENCE</scope>
</reference>
<name>A0A0E9XCE5_ANGAN</name>
<feature type="transmembrane region" description="Helical" evidence="1">
    <location>
        <begin position="12"/>
        <end position="35"/>
    </location>
</feature>
<reference evidence="2" key="1">
    <citation type="submission" date="2014-11" db="EMBL/GenBank/DDBJ databases">
        <authorList>
            <person name="Amaro Gonzalez C."/>
        </authorList>
    </citation>
    <scope>NUCLEOTIDE SEQUENCE</scope>
</reference>
<protein>
    <submittedName>
        <fullName evidence="2">Uncharacterized protein</fullName>
    </submittedName>
</protein>
<keyword evidence="1" id="KW-0812">Transmembrane</keyword>
<organism evidence="2">
    <name type="scientific">Anguilla anguilla</name>
    <name type="common">European freshwater eel</name>
    <name type="synonym">Muraena anguilla</name>
    <dbReference type="NCBI Taxonomy" id="7936"/>
    <lineage>
        <taxon>Eukaryota</taxon>
        <taxon>Metazoa</taxon>
        <taxon>Chordata</taxon>
        <taxon>Craniata</taxon>
        <taxon>Vertebrata</taxon>
        <taxon>Euteleostomi</taxon>
        <taxon>Actinopterygii</taxon>
        <taxon>Neopterygii</taxon>
        <taxon>Teleostei</taxon>
        <taxon>Anguilliformes</taxon>
        <taxon>Anguillidae</taxon>
        <taxon>Anguilla</taxon>
    </lineage>
</organism>
<keyword evidence="1" id="KW-1133">Transmembrane helix</keyword>
<proteinExistence type="predicted"/>
<dbReference type="AlphaFoldDB" id="A0A0E9XCE5"/>